<evidence type="ECO:0000256" key="7">
    <source>
        <dbReference type="RuleBase" id="RU363079"/>
    </source>
</evidence>
<feature type="transmembrane region" description="Helical" evidence="7">
    <location>
        <begin position="534"/>
        <end position="555"/>
    </location>
</feature>
<comment type="similarity">
    <text evidence="2 7">Belongs to the nonaspanin (TM9SF) (TC 9.A.2) family.</text>
</comment>
<feature type="transmembrane region" description="Helical" evidence="7">
    <location>
        <begin position="601"/>
        <end position="625"/>
    </location>
</feature>
<dbReference type="PANTHER" id="PTHR10766:SF111">
    <property type="entry name" value="TRANSMEMBRANE 9 SUPERFAMILY MEMBER 2"/>
    <property type="match status" value="1"/>
</dbReference>
<evidence type="ECO:0000256" key="2">
    <source>
        <dbReference type="ARBA" id="ARBA00005227"/>
    </source>
</evidence>
<feature type="transmembrane region" description="Helical" evidence="7">
    <location>
        <begin position="445"/>
        <end position="464"/>
    </location>
</feature>
<dbReference type="OrthoDB" id="1666796at2759"/>
<protein>
    <recommendedName>
        <fullName evidence="7">Transmembrane 9 superfamily member</fullName>
    </recommendedName>
</protein>
<feature type="transmembrane region" description="Helical" evidence="7">
    <location>
        <begin position="386"/>
        <end position="404"/>
    </location>
</feature>
<comment type="caution">
    <text evidence="8">The sequence shown here is derived from an EMBL/GenBank/DDBJ whole genome shotgun (WGS) entry which is preliminary data.</text>
</comment>
<feature type="transmembrane region" description="Helical" evidence="7">
    <location>
        <begin position="416"/>
        <end position="439"/>
    </location>
</feature>
<feature type="transmembrane region" description="Helical" evidence="7">
    <location>
        <begin position="312"/>
        <end position="337"/>
    </location>
</feature>
<keyword evidence="6 7" id="KW-0472">Membrane</keyword>
<sequence>MRPRSPIVFVYVAVLFLLVGAGSTCLVSGGFFYIPGAQATYYKRADQVSVNVNALRSASYTYPLDYYSLPFCAPASIQAKSESLGEIIWGDRIFNSLYMANMRVNRLYHITEQCDDATVIKKLYDEDKKGLKKLMAAINRGYRGFMNIDNLPVFVDVNAIKQKVTCNETKTSEKIKNTVYGSLRGFPLGVPKSCTGSTILYNHLHFTVNYNAKSGKVTDADDEEYMVVGFKVVPYSILWTEQFLKEKLEEHTGSSFDPTTIGLPIINMETNMETEKSTIFWTYSVDWVPSNVLWASRWDEYFRSSTAGKNAALHYTYACASIIIVLLVASIAVSVLLRALHKDFNRYNAADPEDLQEETGWKLIHADVFRPPNRATSLAVLAGNGYQILGMCGGVFVLAVLGFLSPSRRGSLMTAVLVLFVVMSIVSGYVCGFFLQYFGQRSWRPVFLCSCAFPGSIGGTYLFFNIVSRVKHSTAAAPVTTIPSPPRAVGLRERAAHAPRRLRVLRPEPSAPTPSRVGRLAREIPKQYGPNSRWFLYLVPPLFPLATIITELYFVMQGLWAGAIFYAFGFLTFVGLMWAIVCALVAVSQVYYVLCYENHRWWWYAFIVPGGMGLHMFGFSVIFFIKQLQITSFISALLYFSYMGLISFGYGVAAGAIGLSACLLFVRAIYASIKVD</sequence>
<comment type="subcellular location">
    <subcellularLocation>
        <location evidence="1">Membrane</location>
        <topology evidence="1">Multi-pass membrane protein</topology>
    </subcellularLocation>
</comment>
<evidence type="ECO:0000256" key="4">
    <source>
        <dbReference type="ARBA" id="ARBA00022729"/>
    </source>
</evidence>
<dbReference type="InterPro" id="IPR004240">
    <property type="entry name" value="EMP70"/>
</dbReference>
<dbReference type="GO" id="GO:0005737">
    <property type="term" value="C:cytoplasm"/>
    <property type="evidence" value="ECO:0007669"/>
    <property type="project" value="UniProtKB-ARBA"/>
</dbReference>
<dbReference type="Pfam" id="PF02990">
    <property type="entry name" value="EMP70"/>
    <property type="match status" value="1"/>
</dbReference>
<dbReference type="Proteomes" id="UP000015354">
    <property type="component" value="Unassembled WGS sequence"/>
</dbReference>
<feature type="transmembrane region" description="Helical" evidence="7">
    <location>
        <begin position="637"/>
        <end position="666"/>
    </location>
</feature>
<evidence type="ECO:0000256" key="5">
    <source>
        <dbReference type="ARBA" id="ARBA00022989"/>
    </source>
</evidence>
<evidence type="ECO:0000256" key="6">
    <source>
        <dbReference type="ARBA" id="ARBA00023136"/>
    </source>
</evidence>
<evidence type="ECO:0000313" key="8">
    <source>
        <dbReference type="EMBL" id="EPY21817.1"/>
    </source>
</evidence>
<dbReference type="GO" id="GO:0072657">
    <property type="term" value="P:protein localization to membrane"/>
    <property type="evidence" value="ECO:0007669"/>
    <property type="project" value="TreeGrafter"/>
</dbReference>
<dbReference type="GO" id="GO:0016020">
    <property type="term" value="C:membrane"/>
    <property type="evidence" value="ECO:0007669"/>
    <property type="project" value="UniProtKB-SubCell"/>
</dbReference>
<dbReference type="EMBL" id="ATMH01008471">
    <property type="protein sequence ID" value="EPY21817.1"/>
    <property type="molecule type" value="Genomic_DNA"/>
</dbReference>
<dbReference type="PANTHER" id="PTHR10766">
    <property type="entry name" value="TRANSMEMBRANE 9 SUPERFAMILY PROTEIN"/>
    <property type="match status" value="1"/>
</dbReference>
<keyword evidence="9" id="KW-1185">Reference proteome</keyword>
<keyword evidence="5 7" id="KW-1133">Transmembrane helix</keyword>
<feature type="transmembrane region" description="Helical" evidence="7">
    <location>
        <begin position="6"/>
        <end position="34"/>
    </location>
</feature>
<gene>
    <name evidence="8" type="ORF">STCU_08471</name>
</gene>
<keyword evidence="3 7" id="KW-0812">Transmembrane</keyword>
<accession>S9TTS7</accession>
<evidence type="ECO:0000256" key="3">
    <source>
        <dbReference type="ARBA" id="ARBA00022692"/>
    </source>
</evidence>
<name>S9TTS7_9TRYP</name>
<proteinExistence type="inferred from homology"/>
<reference evidence="8 9" key="1">
    <citation type="journal article" date="2013" name="PLoS ONE">
        <title>Predicting the Proteins of Angomonas deanei, Strigomonas culicis and Their Respective Endosymbionts Reveals New Aspects of the Trypanosomatidae Family.</title>
        <authorList>
            <person name="Motta M.C."/>
            <person name="Martins A.C."/>
            <person name="de Souza S.S."/>
            <person name="Catta-Preta C.M."/>
            <person name="Silva R."/>
            <person name="Klein C.C."/>
            <person name="de Almeida L.G."/>
            <person name="de Lima Cunha O."/>
            <person name="Ciapina L.P."/>
            <person name="Brocchi M."/>
            <person name="Colabardini A.C."/>
            <person name="de Araujo Lima B."/>
            <person name="Machado C.R."/>
            <person name="de Almeida Soares C.M."/>
            <person name="Probst C.M."/>
            <person name="de Menezes C.B."/>
            <person name="Thompson C.E."/>
            <person name="Bartholomeu D.C."/>
            <person name="Gradia D.F."/>
            <person name="Pavoni D.P."/>
            <person name="Grisard E.C."/>
            <person name="Fantinatti-Garboggini F."/>
            <person name="Marchini F.K."/>
            <person name="Rodrigues-Luiz G.F."/>
            <person name="Wagner G."/>
            <person name="Goldman G.H."/>
            <person name="Fietto J.L."/>
            <person name="Elias M.C."/>
            <person name="Goldman M.H."/>
            <person name="Sagot M.F."/>
            <person name="Pereira M."/>
            <person name="Stoco P.H."/>
            <person name="de Mendonca-Neto R.P."/>
            <person name="Teixeira S.M."/>
            <person name="Maciel T.E."/>
            <person name="de Oliveira Mendes T.A."/>
            <person name="Urmenyi T.P."/>
            <person name="de Souza W."/>
            <person name="Schenkman S."/>
            <person name="de Vasconcelos A.T."/>
        </authorList>
    </citation>
    <scope>NUCLEOTIDE SEQUENCE [LARGE SCALE GENOMIC DNA]</scope>
</reference>
<dbReference type="AlphaFoldDB" id="S9TTS7"/>
<keyword evidence="4" id="KW-0732">Signal</keyword>
<evidence type="ECO:0000313" key="9">
    <source>
        <dbReference type="Proteomes" id="UP000015354"/>
    </source>
</evidence>
<feature type="transmembrane region" description="Helical" evidence="7">
    <location>
        <begin position="561"/>
        <end position="594"/>
    </location>
</feature>
<organism evidence="8 9">
    <name type="scientific">Strigomonas culicis</name>
    <dbReference type="NCBI Taxonomy" id="28005"/>
    <lineage>
        <taxon>Eukaryota</taxon>
        <taxon>Discoba</taxon>
        <taxon>Euglenozoa</taxon>
        <taxon>Kinetoplastea</taxon>
        <taxon>Metakinetoplastina</taxon>
        <taxon>Trypanosomatida</taxon>
        <taxon>Trypanosomatidae</taxon>
        <taxon>Strigomonadinae</taxon>
        <taxon>Strigomonas</taxon>
    </lineage>
</organism>
<evidence type="ECO:0000256" key="1">
    <source>
        <dbReference type="ARBA" id="ARBA00004141"/>
    </source>
</evidence>